<comment type="similarity">
    <text evidence="1">Belongs to the DnaX/STICHEL family.</text>
</comment>
<feature type="domain" description="AAA+ ATPase" evidence="13">
    <location>
        <begin position="36"/>
        <end position="176"/>
    </location>
</feature>
<proteinExistence type="inferred from homology"/>
<comment type="catalytic activity">
    <reaction evidence="11">
        <text>DNA(n) + a 2'-deoxyribonucleoside 5'-triphosphate = DNA(n+1) + diphosphate</text>
        <dbReference type="Rhea" id="RHEA:22508"/>
        <dbReference type="Rhea" id="RHEA-COMP:17339"/>
        <dbReference type="Rhea" id="RHEA-COMP:17340"/>
        <dbReference type="ChEBI" id="CHEBI:33019"/>
        <dbReference type="ChEBI" id="CHEBI:61560"/>
        <dbReference type="ChEBI" id="CHEBI:173112"/>
        <dbReference type="EC" id="2.7.7.7"/>
    </reaction>
</comment>
<gene>
    <name evidence="14" type="primary">dnaX_2</name>
    <name evidence="14" type="ORF">AVLFYP127_00900</name>
</gene>
<evidence type="ECO:0000256" key="11">
    <source>
        <dbReference type="ARBA" id="ARBA00049244"/>
    </source>
</evidence>
<dbReference type="Pfam" id="PF22608">
    <property type="entry name" value="DNAX_ATPase_lid"/>
    <property type="match status" value="1"/>
</dbReference>
<dbReference type="GO" id="GO:0006261">
    <property type="term" value="P:DNA-templated DNA replication"/>
    <property type="evidence" value="ECO:0007669"/>
    <property type="project" value="TreeGrafter"/>
</dbReference>
<dbReference type="CDD" id="cd00009">
    <property type="entry name" value="AAA"/>
    <property type="match status" value="1"/>
</dbReference>
<evidence type="ECO:0000313" key="14">
    <source>
        <dbReference type="EMBL" id="VYT11510.1"/>
    </source>
</evidence>
<evidence type="ECO:0000256" key="9">
    <source>
        <dbReference type="ARBA" id="ARBA00022840"/>
    </source>
</evidence>
<evidence type="ECO:0000256" key="10">
    <source>
        <dbReference type="ARBA" id="ARBA00022932"/>
    </source>
</evidence>
<dbReference type="InterPro" id="IPR022754">
    <property type="entry name" value="DNA_pol_III_gamma-3"/>
</dbReference>
<dbReference type="PANTHER" id="PTHR11669:SF0">
    <property type="entry name" value="PROTEIN STICHEL-LIKE 2"/>
    <property type="match status" value="1"/>
</dbReference>
<evidence type="ECO:0000256" key="8">
    <source>
        <dbReference type="ARBA" id="ARBA00022833"/>
    </source>
</evidence>
<keyword evidence="8" id="KW-0862">Zinc</keyword>
<dbReference type="InterPro" id="IPR012763">
    <property type="entry name" value="DNA_pol_III_sug/sutau_N"/>
</dbReference>
<dbReference type="GO" id="GO:0005524">
    <property type="term" value="F:ATP binding"/>
    <property type="evidence" value="ECO:0007669"/>
    <property type="project" value="UniProtKB-KW"/>
</dbReference>
<dbReference type="FunFam" id="3.40.50.300:FF:000014">
    <property type="entry name" value="DNA polymerase III subunit gamma/tau"/>
    <property type="match status" value="1"/>
</dbReference>
<dbReference type="EMBL" id="CACRSW010000028">
    <property type="protein sequence ID" value="VYT11510.1"/>
    <property type="molecule type" value="Genomic_DNA"/>
</dbReference>
<dbReference type="GO" id="GO:0003677">
    <property type="term" value="F:DNA binding"/>
    <property type="evidence" value="ECO:0007669"/>
    <property type="project" value="InterPro"/>
</dbReference>
<evidence type="ECO:0000256" key="6">
    <source>
        <dbReference type="ARBA" id="ARBA00022723"/>
    </source>
</evidence>
<name>A0A6N2U0D3_9FIRM</name>
<dbReference type="RefSeq" id="WP_156329318.1">
    <property type="nucleotide sequence ID" value="NZ_CACRSW010000028.1"/>
</dbReference>
<dbReference type="EC" id="2.7.7.7" evidence="2"/>
<dbReference type="GO" id="GO:0003887">
    <property type="term" value="F:DNA-directed DNA polymerase activity"/>
    <property type="evidence" value="ECO:0007669"/>
    <property type="project" value="UniProtKB-KW"/>
</dbReference>
<accession>A0A6N2U0D3</accession>
<dbReference type="SUPFAM" id="SSF52540">
    <property type="entry name" value="P-loop containing nucleoside triphosphate hydrolases"/>
    <property type="match status" value="1"/>
</dbReference>
<dbReference type="SUPFAM" id="SSF48019">
    <property type="entry name" value="post-AAA+ oligomerization domain-like"/>
    <property type="match status" value="1"/>
</dbReference>
<dbReference type="InterPro" id="IPR045085">
    <property type="entry name" value="HLD_clamp_pol_III_gamma_tau"/>
</dbReference>
<dbReference type="PANTHER" id="PTHR11669">
    <property type="entry name" value="REPLICATION FACTOR C / DNA POLYMERASE III GAMMA-TAU SUBUNIT"/>
    <property type="match status" value="1"/>
</dbReference>
<protein>
    <recommendedName>
        <fullName evidence="2">DNA-directed DNA polymerase</fullName>
        <ecNumber evidence="2">2.7.7.7</ecNumber>
    </recommendedName>
</protein>
<evidence type="ECO:0000256" key="1">
    <source>
        <dbReference type="ARBA" id="ARBA00006360"/>
    </source>
</evidence>
<dbReference type="InterPro" id="IPR003593">
    <property type="entry name" value="AAA+_ATPase"/>
</dbReference>
<dbReference type="InterPro" id="IPR008921">
    <property type="entry name" value="DNA_pol3_clamp-load_cplx_C"/>
</dbReference>
<keyword evidence="12" id="KW-0175">Coiled coil</keyword>
<dbReference type="Gene3D" id="1.10.8.60">
    <property type="match status" value="1"/>
</dbReference>
<keyword evidence="4 14" id="KW-0548">Nucleotidyltransferase</keyword>
<reference evidence="14" key="1">
    <citation type="submission" date="2019-11" db="EMBL/GenBank/DDBJ databases">
        <authorList>
            <person name="Feng L."/>
        </authorList>
    </citation>
    <scope>NUCLEOTIDE SEQUENCE</scope>
    <source>
        <strain evidence="14">AvaginalisLFYP127</strain>
    </source>
</reference>
<dbReference type="NCBIfam" id="NF004046">
    <property type="entry name" value="PRK05563.1"/>
    <property type="match status" value="1"/>
</dbReference>
<evidence type="ECO:0000256" key="2">
    <source>
        <dbReference type="ARBA" id="ARBA00012417"/>
    </source>
</evidence>
<keyword evidence="5" id="KW-0235">DNA replication</keyword>
<evidence type="ECO:0000256" key="3">
    <source>
        <dbReference type="ARBA" id="ARBA00022679"/>
    </source>
</evidence>
<dbReference type="InterPro" id="IPR050238">
    <property type="entry name" value="DNA_Rep/Repair_Clamp_Loader"/>
</dbReference>
<keyword evidence="9" id="KW-0067">ATP-binding</keyword>
<keyword evidence="6" id="KW-0479">Metal-binding</keyword>
<evidence type="ECO:0000259" key="13">
    <source>
        <dbReference type="SMART" id="SM00382"/>
    </source>
</evidence>
<sequence length="583" mass="67634">MAKALYREYRPQKFSDVLGQDRVVNVLKNQVKSGQISHAYLFAGERGCGKTTCAKIFAKAINCLNPIDSSPCGECENCKSIEEESTMDVVEMDAASNRRIDDIRNLKETVVYPPNNLKYKVYIIDEAHMITREAFNALLKIMEEPPSHLVFILATTEIEKIPKTILSRVQKFEFNKIGREDIIKQIDIILSDRNITIEQEAKELIVKKAKGAMRDALSILDQVLSIDKNNFTLKDVENILGLVDFESLDKLIANIISYNQKDSLDLLFDLRNNNKDDKDILDGLVGYFRDIMIYKTSQNQKYIENLDYLDLIKEKIEKISSDRLVSYLEILNDYSNRMKISDNSALLMEMAILRLINLKDDENILSRLKKLEENNSSNSIDIINKLVDKKFENINLDNFIKNSKPSLDYEKKEEKNIEKLDKNEKIFEEKNKDIENKEIDNKIEENFENKHSDNEDIESEKTFENISLDKEEENIFLNEFTSSCSPILKVWIRDEGFNYDINVDIFTIYFTNNLYYQFLEGSKAKIKEILKNVSGRDFTIKVSSIDKKKSNKNNSIRESKNDSNDDVMKKLEKVFGNNLIIEE</sequence>
<keyword evidence="7" id="KW-0547">Nucleotide-binding</keyword>
<evidence type="ECO:0000256" key="7">
    <source>
        <dbReference type="ARBA" id="ARBA00022741"/>
    </source>
</evidence>
<keyword evidence="3 14" id="KW-0808">Transferase</keyword>
<evidence type="ECO:0000256" key="5">
    <source>
        <dbReference type="ARBA" id="ARBA00022705"/>
    </source>
</evidence>
<organism evidence="14">
    <name type="scientific">Anaerococcus vaginalis</name>
    <dbReference type="NCBI Taxonomy" id="33037"/>
    <lineage>
        <taxon>Bacteria</taxon>
        <taxon>Bacillati</taxon>
        <taxon>Bacillota</taxon>
        <taxon>Tissierellia</taxon>
        <taxon>Tissierellales</taxon>
        <taxon>Peptoniphilaceae</taxon>
        <taxon>Anaerococcus</taxon>
    </lineage>
</organism>
<dbReference type="Gene3D" id="1.20.272.10">
    <property type="match status" value="1"/>
</dbReference>
<dbReference type="Gene3D" id="3.40.50.300">
    <property type="entry name" value="P-loop containing nucleotide triphosphate hydrolases"/>
    <property type="match status" value="1"/>
</dbReference>
<dbReference type="CDD" id="cd18137">
    <property type="entry name" value="HLD_clamp_pol_III_gamma_tau"/>
    <property type="match status" value="1"/>
</dbReference>
<evidence type="ECO:0000256" key="4">
    <source>
        <dbReference type="ARBA" id="ARBA00022695"/>
    </source>
</evidence>
<dbReference type="InterPro" id="IPR027417">
    <property type="entry name" value="P-loop_NTPase"/>
</dbReference>
<dbReference type="Pfam" id="PF13177">
    <property type="entry name" value="DNA_pol3_delta2"/>
    <property type="match status" value="1"/>
</dbReference>
<dbReference type="NCBIfam" id="TIGR02397">
    <property type="entry name" value="dnaX_nterm"/>
    <property type="match status" value="1"/>
</dbReference>
<keyword evidence="10" id="KW-0239">DNA-directed DNA polymerase</keyword>
<dbReference type="AlphaFoldDB" id="A0A6N2U0D3"/>
<dbReference type="SMART" id="SM00382">
    <property type="entry name" value="AAA"/>
    <property type="match status" value="1"/>
</dbReference>
<dbReference type="Pfam" id="PF12169">
    <property type="entry name" value="DNA_pol3_gamma3"/>
    <property type="match status" value="1"/>
</dbReference>
<evidence type="ECO:0000256" key="12">
    <source>
        <dbReference type="SAM" id="Coils"/>
    </source>
</evidence>
<dbReference type="GO" id="GO:0046872">
    <property type="term" value="F:metal ion binding"/>
    <property type="evidence" value="ECO:0007669"/>
    <property type="project" value="UniProtKB-KW"/>
</dbReference>
<dbReference type="GO" id="GO:0009360">
    <property type="term" value="C:DNA polymerase III complex"/>
    <property type="evidence" value="ECO:0007669"/>
    <property type="project" value="InterPro"/>
</dbReference>
<feature type="coiled-coil region" evidence="12">
    <location>
        <begin position="410"/>
        <end position="437"/>
    </location>
</feature>